<dbReference type="CDD" id="cd01745">
    <property type="entry name" value="GATase1_2"/>
    <property type="match status" value="1"/>
</dbReference>
<dbReference type="AlphaFoldDB" id="A0A923MG60"/>
<name>A0A923MG60_9FIRM</name>
<comment type="caution">
    <text evidence="1">The sequence shown here is derived from an EMBL/GenBank/DDBJ whole genome shotgun (WGS) entry which is preliminary data.</text>
</comment>
<keyword evidence="1" id="KW-0315">Glutamine amidotransferase</keyword>
<dbReference type="PROSITE" id="PS51273">
    <property type="entry name" value="GATASE_TYPE_1"/>
    <property type="match status" value="1"/>
</dbReference>
<evidence type="ECO:0000313" key="2">
    <source>
        <dbReference type="Proteomes" id="UP000620327"/>
    </source>
</evidence>
<dbReference type="InterPro" id="IPR011697">
    <property type="entry name" value="Peptidase_C26"/>
</dbReference>
<dbReference type="PANTHER" id="PTHR43235:SF1">
    <property type="entry name" value="GLUTAMINE AMIDOTRANSFERASE PB2B2.05-RELATED"/>
    <property type="match status" value="1"/>
</dbReference>
<dbReference type="PANTHER" id="PTHR43235">
    <property type="entry name" value="GLUTAMINE AMIDOTRANSFERASE PB2B2.05-RELATED"/>
    <property type="match status" value="1"/>
</dbReference>
<protein>
    <submittedName>
        <fullName evidence="1">Type 1 glutamine amidotransferase</fullName>
    </submittedName>
</protein>
<dbReference type="InterPro" id="IPR044668">
    <property type="entry name" value="PuuD-like"/>
</dbReference>
<dbReference type="GO" id="GO:0033969">
    <property type="term" value="F:gamma-glutamyl-gamma-aminobutyrate hydrolase activity"/>
    <property type="evidence" value="ECO:0007669"/>
    <property type="project" value="TreeGrafter"/>
</dbReference>
<sequence>MALRVYILGDAAAYQNYTLAVERAGGTPCFGSRSADCDCLLLPGGGDMESWRYGQKNTACRDLEPERDALELELLADFTALGKPVLGICRGMQTINVFFGGDLVQDWPGHSAIEGVDRLHSVQNAPSFLWELYGERCMVNSCHHQIIGRLGTGLEVLQRAEDGVVEAFRHKTLPVWGIQWHPERLAEDHYTGTVDGLAVYRAFLSQAAL</sequence>
<keyword evidence="2" id="KW-1185">Reference proteome</keyword>
<dbReference type="Pfam" id="PF07722">
    <property type="entry name" value="Peptidase_C26"/>
    <property type="match status" value="1"/>
</dbReference>
<dbReference type="Gene3D" id="3.40.50.880">
    <property type="match status" value="1"/>
</dbReference>
<dbReference type="SUPFAM" id="SSF52317">
    <property type="entry name" value="Class I glutamine amidotransferase-like"/>
    <property type="match status" value="1"/>
</dbReference>
<reference evidence="1" key="1">
    <citation type="submission" date="2020-08" db="EMBL/GenBank/DDBJ databases">
        <title>Genome public.</title>
        <authorList>
            <person name="Liu C."/>
            <person name="Sun Q."/>
        </authorList>
    </citation>
    <scope>NUCLEOTIDE SEQUENCE</scope>
    <source>
        <strain evidence="1">BX15</strain>
    </source>
</reference>
<gene>
    <name evidence="1" type="ORF">H8Z83_07120</name>
</gene>
<dbReference type="GO" id="GO:0005829">
    <property type="term" value="C:cytosol"/>
    <property type="evidence" value="ECO:0007669"/>
    <property type="project" value="TreeGrafter"/>
</dbReference>
<evidence type="ECO:0000313" key="1">
    <source>
        <dbReference type="EMBL" id="MBC5770097.1"/>
    </source>
</evidence>
<accession>A0A923MG60</accession>
<dbReference type="Proteomes" id="UP000620327">
    <property type="component" value="Unassembled WGS sequence"/>
</dbReference>
<proteinExistence type="predicted"/>
<dbReference type="GO" id="GO:0006598">
    <property type="term" value="P:polyamine catabolic process"/>
    <property type="evidence" value="ECO:0007669"/>
    <property type="project" value="TreeGrafter"/>
</dbReference>
<dbReference type="InterPro" id="IPR029062">
    <property type="entry name" value="Class_I_gatase-like"/>
</dbReference>
<dbReference type="EMBL" id="JACOQI010000005">
    <property type="protein sequence ID" value="MBC5770097.1"/>
    <property type="molecule type" value="Genomic_DNA"/>
</dbReference>
<dbReference type="RefSeq" id="WP_187014390.1">
    <property type="nucleotide sequence ID" value="NZ_JACOQI010000005.1"/>
</dbReference>
<organism evidence="1 2">
    <name type="scientific">Dysosmobacter segnis</name>
    <dbReference type="NCBI Taxonomy" id="2763042"/>
    <lineage>
        <taxon>Bacteria</taxon>
        <taxon>Bacillati</taxon>
        <taxon>Bacillota</taxon>
        <taxon>Clostridia</taxon>
        <taxon>Eubacteriales</taxon>
        <taxon>Oscillospiraceae</taxon>
        <taxon>Dysosmobacter</taxon>
    </lineage>
</organism>